<dbReference type="KEGG" id="pus:CKA81_08260"/>
<reference evidence="2 3" key="1">
    <citation type="submission" date="2017-08" db="EMBL/GenBank/DDBJ databases">
        <authorList>
            <person name="Park S.-J."/>
            <person name="Kim H."/>
        </authorList>
    </citation>
    <scope>NUCLEOTIDE SEQUENCE [LARGE SCALE GENOMIC DNA]</scope>
    <source>
        <strain evidence="3">ye3</strain>
    </source>
</reference>
<sequence>MNPSRPIIVSLSSFGATEVQRHGQAWFVHLCKQAGADGVEVRGELLHGHAGEHEQIRAAVAETALYCVYSSPQMLWTAQGRFDEDALRLGLDDAAAIGASVLKMSIGGFNDSSIDSLGRLAAALGSTDIVLMIENDQTHGAGTVHALKRFFAALDEAGIKLGMTFDVGNWHWTGECPLLAARSFAGRVRYVHCKGVQRRVDRWVAVPLTDSAAPWRAVLRRLPTSVPHAIEYPLVGNDLTTITRDAIAQLRALET</sequence>
<dbReference type="Pfam" id="PF01261">
    <property type="entry name" value="AP_endonuc_2"/>
    <property type="match status" value="1"/>
</dbReference>
<dbReference type="InterPro" id="IPR013022">
    <property type="entry name" value="Xyl_isomerase-like_TIM-brl"/>
</dbReference>
<organism evidence="2 3">
    <name type="scientific">Pollutimonas thiosulfatoxidans</name>
    <dbReference type="NCBI Taxonomy" id="2028345"/>
    <lineage>
        <taxon>Bacteria</taxon>
        <taxon>Pseudomonadati</taxon>
        <taxon>Pseudomonadota</taxon>
        <taxon>Betaproteobacteria</taxon>
        <taxon>Burkholderiales</taxon>
        <taxon>Alcaligenaceae</taxon>
        <taxon>Pollutimonas</taxon>
    </lineage>
</organism>
<feature type="domain" description="Xylose isomerase-like TIM barrel" evidence="1">
    <location>
        <begin position="29"/>
        <end position="222"/>
    </location>
</feature>
<gene>
    <name evidence="2" type="ORF">CKA81_08260</name>
</gene>
<name>A0A410GC20_9BURK</name>
<dbReference type="GO" id="GO:0005524">
    <property type="term" value="F:ATP binding"/>
    <property type="evidence" value="ECO:0007669"/>
    <property type="project" value="UniProtKB-KW"/>
</dbReference>
<evidence type="ECO:0000259" key="1">
    <source>
        <dbReference type="Pfam" id="PF01261"/>
    </source>
</evidence>
<evidence type="ECO:0000313" key="3">
    <source>
        <dbReference type="Proteomes" id="UP000283474"/>
    </source>
</evidence>
<dbReference type="SUPFAM" id="SSF51658">
    <property type="entry name" value="Xylose isomerase-like"/>
    <property type="match status" value="1"/>
</dbReference>
<accession>A0A410GC20</accession>
<keyword evidence="3" id="KW-1185">Reference proteome</keyword>
<dbReference type="InterPro" id="IPR036237">
    <property type="entry name" value="Xyl_isomerase-like_sf"/>
</dbReference>
<dbReference type="CDD" id="cd00945">
    <property type="entry name" value="Aldolase_Class_I"/>
    <property type="match status" value="1"/>
</dbReference>
<keyword evidence="2" id="KW-0547">Nucleotide-binding</keyword>
<dbReference type="PANTHER" id="PTHR12110">
    <property type="entry name" value="HYDROXYPYRUVATE ISOMERASE"/>
    <property type="match status" value="1"/>
</dbReference>
<dbReference type="PANTHER" id="PTHR12110:SF41">
    <property type="entry name" value="INOSOSE DEHYDRATASE"/>
    <property type="match status" value="1"/>
</dbReference>
<dbReference type="AlphaFoldDB" id="A0A410GC20"/>
<dbReference type="Gene3D" id="3.20.20.150">
    <property type="entry name" value="Divalent-metal-dependent TIM barrel enzymes"/>
    <property type="match status" value="1"/>
</dbReference>
<proteinExistence type="predicted"/>
<evidence type="ECO:0000313" key="2">
    <source>
        <dbReference type="EMBL" id="QAA93833.1"/>
    </source>
</evidence>
<dbReference type="OrthoDB" id="2237247at2"/>
<protein>
    <submittedName>
        <fullName evidence="2">Glutamine ABC transporter ATP-binding protein</fullName>
    </submittedName>
</protein>
<dbReference type="InterPro" id="IPR050312">
    <property type="entry name" value="IolE/XylAMocC-like"/>
</dbReference>
<keyword evidence="2" id="KW-0067">ATP-binding</keyword>
<dbReference type="EMBL" id="CP022987">
    <property type="protein sequence ID" value="QAA93833.1"/>
    <property type="molecule type" value="Genomic_DNA"/>
</dbReference>
<dbReference type="Proteomes" id="UP000283474">
    <property type="component" value="Chromosome"/>
</dbReference>
<dbReference type="RefSeq" id="WP_128354882.1">
    <property type="nucleotide sequence ID" value="NZ_CP022987.1"/>
</dbReference>